<dbReference type="NCBIfam" id="NF001208">
    <property type="entry name" value="PRK00174.1"/>
    <property type="match status" value="1"/>
</dbReference>
<dbReference type="InterPro" id="IPR045851">
    <property type="entry name" value="AMP-bd_C_sf"/>
</dbReference>
<dbReference type="Pfam" id="PF16177">
    <property type="entry name" value="ACAS_N"/>
    <property type="match status" value="1"/>
</dbReference>
<evidence type="ECO:0000259" key="2">
    <source>
        <dbReference type="Pfam" id="PF00501"/>
    </source>
</evidence>
<dbReference type="PANTHER" id="PTHR43347">
    <property type="entry name" value="ACYL-COA SYNTHETASE"/>
    <property type="match status" value="1"/>
</dbReference>
<name>A0AAD1IFH7_9MYCO</name>
<keyword evidence="6" id="KW-1185">Reference proteome</keyword>
<accession>A0AAD1IFH7</accession>
<sequence>MSGYRDLFRASIDDPEKFWADAARAVTWTREPTRILDDTNPPFYRWFPDGELNTCANALDRHVDDGRGDQAALIYDSPVTGAKRTYTYRELLDQTARFAGALRGLGVEKGDRVVIYLPMVPEALIAMLACARLGAVHSVVFGGFAAHELAARIDDARPTAVVSASCGVEPTRTVEYKPMLDAALDMAQHHPAACVILQREHRRCELTEGRDHDWADLVASAEPVDPVPVAATDPLYVLYTSGTTGKPKGIVRDNGGHAVALLWSMRHIYDTQPGVVYWAASDVGWVVGHSYIVYAPLFLGATTVIYEGKPVGTPDAGAFWRVAAEHGVKALFTAPTAIRAIKKEDPQGRELSRYDLSKLEYLFQAGERLDPGTYEWASEKLGIPVIDHWWQTETGWAIAADPMGVEPMPVKPGSATVPMPGYDVRILRSDGSECAPNEEGAICVKLPLPPGTLPTLWGDDDRYVAAYLRAFPGYYLTGDGGYIDEDGYLFVMGRTDDVINVAGHRLSTGSIEAVLAGHPAVAECAVIGVADEIKGQVPRGFVVLKTGADAEGLEAELVAAVRDNIGAVAALKQVDVVPALPKTRSGKILRKTMRGIAEGRDEPLPSTIEDPSVIDKLHPVLRSGG</sequence>
<dbReference type="GO" id="GO:0070013">
    <property type="term" value="C:intracellular organelle lumen"/>
    <property type="evidence" value="ECO:0007669"/>
    <property type="project" value="UniProtKB-ARBA"/>
</dbReference>
<proteinExistence type="inferred from homology"/>
<dbReference type="InterPro" id="IPR042099">
    <property type="entry name" value="ANL_N_sf"/>
</dbReference>
<dbReference type="Gene3D" id="3.30.300.30">
    <property type="match status" value="1"/>
</dbReference>
<protein>
    <submittedName>
        <fullName evidence="5">Propionyl-CoA synthetase</fullName>
    </submittedName>
</protein>
<feature type="domain" description="Acetyl-coenzyme A synthetase N-terminal" evidence="4">
    <location>
        <begin position="4"/>
        <end position="58"/>
    </location>
</feature>
<dbReference type="CDD" id="cd05967">
    <property type="entry name" value="PrpE"/>
    <property type="match status" value="1"/>
</dbReference>
<comment type="similarity">
    <text evidence="1">Belongs to the ATP-dependent AMP-binding enzyme family.</text>
</comment>
<dbReference type="Pfam" id="PF00501">
    <property type="entry name" value="AMP-binding"/>
    <property type="match status" value="1"/>
</dbReference>
<dbReference type="InterPro" id="IPR032387">
    <property type="entry name" value="ACAS_N"/>
</dbReference>
<dbReference type="FunFam" id="3.40.50.12780:FF:000011">
    <property type="entry name" value="Acetyl-coenzyme A synthetase 2-like, mitochondrial"/>
    <property type="match status" value="1"/>
</dbReference>
<dbReference type="GO" id="GO:0050218">
    <property type="term" value="F:propionate-CoA ligase activity"/>
    <property type="evidence" value="ECO:0007669"/>
    <property type="project" value="TreeGrafter"/>
</dbReference>
<dbReference type="Pfam" id="PF13193">
    <property type="entry name" value="AMP-binding_C"/>
    <property type="match status" value="1"/>
</dbReference>
<dbReference type="InterPro" id="IPR020845">
    <property type="entry name" value="AMP-binding_CS"/>
</dbReference>
<dbReference type="InterPro" id="IPR025110">
    <property type="entry name" value="AMP-bd_C"/>
</dbReference>
<evidence type="ECO:0000259" key="4">
    <source>
        <dbReference type="Pfam" id="PF16177"/>
    </source>
</evidence>
<dbReference type="InterPro" id="IPR000873">
    <property type="entry name" value="AMP-dep_synth/lig_dom"/>
</dbReference>
<dbReference type="PANTHER" id="PTHR43347:SF3">
    <property type="entry name" value="ACYL-COA SYNTHETASE SHORT-CHAIN FAMILY MEMBER 3, MITOCHONDRIAL"/>
    <property type="match status" value="1"/>
</dbReference>
<gene>
    <name evidence="5" type="ORF">MLIT_00390</name>
</gene>
<dbReference type="SUPFAM" id="SSF56801">
    <property type="entry name" value="Acetyl-CoA synthetase-like"/>
    <property type="match status" value="1"/>
</dbReference>
<dbReference type="Gene3D" id="3.40.50.12780">
    <property type="entry name" value="N-terminal domain of ligase-like"/>
    <property type="match status" value="1"/>
</dbReference>
<feature type="domain" description="AMP-dependent synthetase/ligase" evidence="2">
    <location>
        <begin position="66"/>
        <end position="446"/>
    </location>
</feature>
<dbReference type="Proteomes" id="UP000466607">
    <property type="component" value="Chromosome"/>
</dbReference>
<reference evidence="5 6" key="1">
    <citation type="journal article" date="2019" name="Emerg. Microbes Infect.">
        <title>Comprehensive subspecies identification of 175 nontuberculous mycobacteria species based on 7547 genomic profiles.</title>
        <authorList>
            <person name="Matsumoto Y."/>
            <person name="Kinjo T."/>
            <person name="Motooka D."/>
            <person name="Nabeya D."/>
            <person name="Jung N."/>
            <person name="Uechi K."/>
            <person name="Horii T."/>
            <person name="Iida T."/>
            <person name="Fujita J."/>
            <person name="Nakamura S."/>
        </authorList>
    </citation>
    <scope>NUCLEOTIDE SEQUENCE [LARGE SCALE GENOMIC DNA]</scope>
    <source>
        <strain evidence="5 6">JCM 17423</strain>
    </source>
</reference>
<evidence type="ECO:0000313" key="6">
    <source>
        <dbReference type="Proteomes" id="UP000466607"/>
    </source>
</evidence>
<organism evidence="5 6">
    <name type="scientific">Mycolicibacterium litorale</name>
    <dbReference type="NCBI Taxonomy" id="758802"/>
    <lineage>
        <taxon>Bacteria</taxon>
        <taxon>Bacillati</taxon>
        <taxon>Actinomycetota</taxon>
        <taxon>Actinomycetes</taxon>
        <taxon>Mycobacteriales</taxon>
        <taxon>Mycobacteriaceae</taxon>
        <taxon>Mycolicibacterium</taxon>
    </lineage>
</organism>
<evidence type="ECO:0000313" key="5">
    <source>
        <dbReference type="EMBL" id="BBY14447.1"/>
    </source>
</evidence>
<feature type="domain" description="AMP-binding enzyme C-terminal" evidence="3">
    <location>
        <begin position="511"/>
        <end position="587"/>
    </location>
</feature>
<dbReference type="AlphaFoldDB" id="A0AAD1IFH7"/>
<dbReference type="RefSeq" id="WP_134055731.1">
    <property type="nucleotide sequence ID" value="NZ_AP022586.1"/>
</dbReference>
<evidence type="ECO:0000259" key="3">
    <source>
        <dbReference type="Pfam" id="PF13193"/>
    </source>
</evidence>
<dbReference type="PROSITE" id="PS00455">
    <property type="entry name" value="AMP_BINDING"/>
    <property type="match status" value="1"/>
</dbReference>
<evidence type="ECO:0000256" key="1">
    <source>
        <dbReference type="ARBA" id="ARBA00006432"/>
    </source>
</evidence>
<dbReference type="EMBL" id="AP022586">
    <property type="protein sequence ID" value="BBY14447.1"/>
    <property type="molecule type" value="Genomic_DNA"/>
</dbReference>